<dbReference type="RefSeq" id="WP_210659226.1">
    <property type="nucleotide sequence ID" value="NZ_JAGKQQ010000001.1"/>
</dbReference>
<evidence type="ECO:0008006" key="3">
    <source>
        <dbReference type="Google" id="ProtNLM"/>
    </source>
</evidence>
<dbReference type="Proteomes" id="UP000676565">
    <property type="component" value="Unassembled WGS sequence"/>
</dbReference>
<dbReference type="EMBL" id="JAGKQQ010000001">
    <property type="protein sequence ID" value="MBP3958856.1"/>
    <property type="molecule type" value="Genomic_DNA"/>
</dbReference>
<name>A0ABS5BYQ7_9BACT</name>
<comment type="caution">
    <text evidence="1">The sequence shown here is derived from an EMBL/GenBank/DDBJ whole genome shotgun (WGS) entry which is preliminary data.</text>
</comment>
<evidence type="ECO:0000313" key="1">
    <source>
        <dbReference type="EMBL" id="MBP3958856.1"/>
    </source>
</evidence>
<evidence type="ECO:0000313" key="2">
    <source>
        <dbReference type="Proteomes" id="UP000676565"/>
    </source>
</evidence>
<proteinExistence type="predicted"/>
<gene>
    <name evidence="1" type="ORF">J8F10_26720</name>
</gene>
<accession>A0ABS5BYQ7</accession>
<keyword evidence="2" id="KW-1185">Reference proteome</keyword>
<sequence length="142" mass="16118">MSPDDTKKRIVNEIKARAYDDKYIDRNEEREIVRIAIELGVTVESALAALGQVCDEFSYVLESRILKQIEDQLATAAANDGKIDQQEFDLIFGNVKRAAQGKKTDRELKKMVVQVMESTGNNKVRTGWFSDWYSSLKKDLGV</sequence>
<reference evidence="1 2" key="1">
    <citation type="submission" date="2021-04" db="EMBL/GenBank/DDBJ databases">
        <authorList>
            <person name="Ivanova A."/>
        </authorList>
    </citation>
    <scope>NUCLEOTIDE SEQUENCE [LARGE SCALE GENOMIC DNA]</scope>
    <source>
        <strain evidence="1 2">G18</strain>
    </source>
</reference>
<protein>
    <recommendedName>
        <fullName evidence="3">DUF3486 family protein</fullName>
    </recommendedName>
</protein>
<organism evidence="1 2">
    <name type="scientific">Gemmata palustris</name>
    <dbReference type="NCBI Taxonomy" id="2822762"/>
    <lineage>
        <taxon>Bacteria</taxon>
        <taxon>Pseudomonadati</taxon>
        <taxon>Planctomycetota</taxon>
        <taxon>Planctomycetia</taxon>
        <taxon>Gemmatales</taxon>
        <taxon>Gemmataceae</taxon>
        <taxon>Gemmata</taxon>
    </lineage>
</organism>